<evidence type="ECO:0000256" key="10">
    <source>
        <dbReference type="ARBA" id="ARBA00023204"/>
    </source>
</evidence>
<comment type="caution">
    <text evidence="18">The sequence shown here is derived from an EMBL/GenBank/DDBJ whole genome shotgun (WGS) entry which is preliminary data.</text>
</comment>
<dbReference type="PROSITE" id="PS00333">
    <property type="entry name" value="DNA_LIGASE_A2"/>
    <property type="match status" value="1"/>
</dbReference>
<dbReference type="Gene3D" id="3.30.1490.70">
    <property type="match status" value="1"/>
</dbReference>
<dbReference type="GO" id="GO:0005524">
    <property type="term" value="F:ATP binding"/>
    <property type="evidence" value="ECO:0007669"/>
    <property type="project" value="UniProtKB-KW"/>
</dbReference>
<keyword evidence="7 14" id="KW-0227">DNA damage</keyword>
<dbReference type="Gene3D" id="2.40.50.140">
    <property type="entry name" value="Nucleic acid-binding proteins"/>
    <property type="match status" value="1"/>
</dbReference>
<feature type="region of interest" description="Disordered" evidence="16">
    <location>
        <begin position="141"/>
        <end position="161"/>
    </location>
</feature>
<keyword evidence="3 14" id="KW-0436">Ligase</keyword>
<dbReference type="GO" id="GO:0071897">
    <property type="term" value="P:DNA biosynthetic process"/>
    <property type="evidence" value="ECO:0007669"/>
    <property type="project" value="InterPro"/>
</dbReference>
<keyword evidence="11" id="KW-0539">Nucleus</keyword>
<comment type="similarity">
    <text evidence="2 15">Belongs to the ATP-dependent DNA ligase family.</text>
</comment>
<dbReference type="CDD" id="cd07969">
    <property type="entry name" value="OBF_DNA_ligase_I"/>
    <property type="match status" value="1"/>
</dbReference>
<dbReference type="NCBIfam" id="TIGR00574">
    <property type="entry name" value="dnl1"/>
    <property type="match status" value="1"/>
</dbReference>
<dbReference type="FunFam" id="2.40.50.140:FF:000062">
    <property type="entry name" value="DNA ligase"/>
    <property type="match status" value="1"/>
</dbReference>
<dbReference type="GO" id="GO:0003677">
    <property type="term" value="F:DNA binding"/>
    <property type="evidence" value="ECO:0007669"/>
    <property type="project" value="InterPro"/>
</dbReference>
<dbReference type="Gene3D" id="1.10.3260.10">
    <property type="entry name" value="DNA ligase, ATP-dependent, N-terminal domain"/>
    <property type="match status" value="1"/>
</dbReference>
<evidence type="ECO:0000256" key="15">
    <source>
        <dbReference type="RuleBase" id="RU004196"/>
    </source>
</evidence>
<evidence type="ECO:0000256" key="14">
    <source>
        <dbReference type="RuleBase" id="RU000617"/>
    </source>
</evidence>
<evidence type="ECO:0000256" key="5">
    <source>
        <dbReference type="ARBA" id="ARBA00022705"/>
    </source>
</evidence>
<evidence type="ECO:0000256" key="7">
    <source>
        <dbReference type="ARBA" id="ARBA00022763"/>
    </source>
</evidence>
<feature type="compositionally biased region" description="Polar residues" evidence="16">
    <location>
        <begin position="893"/>
        <end position="905"/>
    </location>
</feature>
<keyword evidence="8 14" id="KW-0067">ATP-binding</keyword>
<dbReference type="Pfam" id="PF04679">
    <property type="entry name" value="DNA_ligase_A_C"/>
    <property type="match status" value="1"/>
</dbReference>
<evidence type="ECO:0000256" key="3">
    <source>
        <dbReference type="ARBA" id="ARBA00022598"/>
    </source>
</evidence>
<dbReference type="GO" id="GO:0003910">
    <property type="term" value="F:DNA ligase (ATP) activity"/>
    <property type="evidence" value="ECO:0007669"/>
    <property type="project" value="UniProtKB-EC"/>
</dbReference>
<dbReference type="InterPro" id="IPR012309">
    <property type="entry name" value="DNA_ligase_ATP-dep_C"/>
</dbReference>
<dbReference type="PANTHER" id="PTHR45674:SF4">
    <property type="entry name" value="DNA LIGASE 1"/>
    <property type="match status" value="1"/>
</dbReference>
<evidence type="ECO:0000256" key="1">
    <source>
        <dbReference type="ARBA" id="ARBA00004123"/>
    </source>
</evidence>
<sequence>MELIFHFFTTLTNNYSRSLLAFARLPPYLRWVFPSWRFSAFCTPYRSSRMSQKSILSFFSARDCSASSAERDTRNLSELPRKRHSVASKRKRVVIESDDSCDGPDIPVNGSDAPTSGLATDSEKPTVEEPKAIEHHRVAARNRTPSVKSTTSPQTSSNDSMLLVSQSDAPVKSVFNEVLASKIQGPSSVDPIAECKDRCSDPKILRLDPAHLKVRESGRALNDYEPEKTDYNPIEDANWEKGSSVPYLSLAKTFEFIESTSGRLKITEALCNFFRSVGLLSPSDLPICIHLCLNRLGPTYEGTELGVGETILLKALGMTTGVGLEHLKASLKKQGDLGTLAENIRSRQKTMFTPKPLTVSAVFSRLKEIAAMSGNAAQTKKVERICSLLVACRESEAKYLIRSLSGKLRIGLAEQTVLTALGQAAAYTPFHSAAAVKGSSSRLLDASTGVPAERWKTIVDNAVANVKKAYCVCPNYDKLVTGLLLDGPDVLYRHCFITPGVPLKPMLAYPTHGISDVLKRFDEADFTCEYKYDGERAQIHVLSPSTIHVYSRNQEDNTSKYPDIVNSMMPKVISGSTLTSRALELLKETEETNSGTSKSETQNQSTVFSCIIDSEVVAWDRQTGQILPFQILSTRKRKDVDEATVKVQVCVYAFDLLYLNDISLIEKPFRIRREILRTVFPHFVGEFMLATSLDSSDTEEIASFMDESIKGNCEGLMVKTLDHNSTYEIAKRSHNWLKLKKDYLDNIGDTLDLVVIGGFHGSGKRAGRYGGFLLACYDPDSEEYQTICKIGTGMKDEELAKFSEFFQPHVIKNAKPYYRFEPSLVPDHWFEPVQVWEVKAADLSISPSHKAAAGLADPEKGISLRFPRFLRTRDDKKPEDATSAQQVYEMYKSQEQIKNQESSAAPNEDELY</sequence>
<evidence type="ECO:0000313" key="19">
    <source>
        <dbReference type="Proteomes" id="UP001497525"/>
    </source>
</evidence>
<dbReference type="InterPro" id="IPR012308">
    <property type="entry name" value="DNA_ligase_ATP-dep_N"/>
</dbReference>
<gene>
    <name evidence="18" type="ORF">CDAUBV1_LOCUS7427</name>
</gene>
<feature type="compositionally biased region" description="Polar residues" evidence="16">
    <location>
        <begin position="143"/>
        <end position="161"/>
    </location>
</feature>
<dbReference type="SUPFAM" id="SSF56091">
    <property type="entry name" value="DNA ligase/mRNA capping enzyme, catalytic domain"/>
    <property type="match status" value="1"/>
</dbReference>
<dbReference type="InterPro" id="IPR016059">
    <property type="entry name" value="DNA_ligase_ATP-dep_CS"/>
</dbReference>
<evidence type="ECO:0000256" key="12">
    <source>
        <dbReference type="ARBA" id="ARBA00023306"/>
    </source>
</evidence>
<evidence type="ECO:0000256" key="11">
    <source>
        <dbReference type="ARBA" id="ARBA00023242"/>
    </source>
</evidence>
<feature type="compositionally biased region" description="Basic residues" evidence="16">
    <location>
        <begin position="81"/>
        <end position="92"/>
    </location>
</feature>
<dbReference type="SUPFAM" id="SSF50249">
    <property type="entry name" value="Nucleic acid-binding proteins"/>
    <property type="match status" value="1"/>
</dbReference>
<evidence type="ECO:0000256" key="13">
    <source>
        <dbReference type="ARBA" id="ARBA00034003"/>
    </source>
</evidence>
<proteinExistence type="inferred from homology"/>
<name>A0AAV2TA61_CALDB</name>
<feature type="region of interest" description="Disordered" evidence="16">
    <location>
        <begin position="70"/>
        <end position="129"/>
    </location>
</feature>
<accession>A0AAV2TA61</accession>
<evidence type="ECO:0000259" key="17">
    <source>
        <dbReference type="PROSITE" id="PS50160"/>
    </source>
</evidence>
<feature type="domain" description="ATP-dependent DNA ligase family profile" evidence="17">
    <location>
        <begin position="642"/>
        <end position="778"/>
    </location>
</feature>
<dbReference type="Gene3D" id="3.30.470.30">
    <property type="entry name" value="DNA ligase/mRNA capping enzyme"/>
    <property type="match status" value="1"/>
</dbReference>
<organism evidence="18 19">
    <name type="scientific">Calicophoron daubneyi</name>
    <name type="common">Rumen fluke</name>
    <name type="synonym">Paramphistomum daubneyi</name>
    <dbReference type="NCBI Taxonomy" id="300641"/>
    <lineage>
        <taxon>Eukaryota</taxon>
        <taxon>Metazoa</taxon>
        <taxon>Spiralia</taxon>
        <taxon>Lophotrochozoa</taxon>
        <taxon>Platyhelminthes</taxon>
        <taxon>Trematoda</taxon>
        <taxon>Digenea</taxon>
        <taxon>Plagiorchiida</taxon>
        <taxon>Pronocephalata</taxon>
        <taxon>Paramphistomoidea</taxon>
        <taxon>Paramphistomidae</taxon>
        <taxon>Calicophoron</taxon>
    </lineage>
</organism>
<dbReference type="Proteomes" id="UP001497525">
    <property type="component" value="Unassembled WGS sequence"/>
</dbReference>
<protein>
    <recommendedName>
        <fullName evidence="14">DNA ligase</fullName>
        <ecNumber evidence="14">6.5.1.1</ecNumber>
    </recommendedName>
</protein>
<dbReference type="InterPro" id="IPR050191">
    <property type="entry name" value="ATP-dep_DNA_ligase"/>
</dbReference>
<dbReference type="Pfam" id="PF01068">
    <property type="entry name" value="DNA_ligase_A_M"/>
    <property type="match status" value="1"/>
</dbReference>
<comment type="catalytic activity">
    <reaction evidence="13 14">
        <text>ATP + (deoxyribonucleotide)n-3'-hydroxyl + 5'-phospho-(deoxyribonucleotide)m = (deoxyribonucleotide)n+m + AMP + diphosphate.</text>
        <dbReference type="EC" id="6.5.1.1"/>
    </reaction>
</comment>
<comment type="subcellular location">
    <subcellularLocation>
        <location evidence="1">Nucleus</location>
    </subcellularLocation>
</comment>
<keyword evidence="4" id="KW-0132">Cell division</keyword>
<keyword evidence="5" id="KW-0235">DNA replication</keyword>
<evidence type="ECO:0000313" key="18">
    <source>
        <dbReference type="EMBL" id="CAL5134213.1"/>
    </source>
</evidence>
<evidence type="ECO:0000256" key="6">
    <source>
        <dbReference type="ARBA" id="ARBA00022741"/>
    </source>
</evidence>
<feature type="region of interest" description="Disordered" evidence="16">
    <location>
        <begin position="870"/>
        <end position="912"/>
    </location>
</feature>
<dbReference type="GO" id="GO:0005739">
    <property type="term" value="C:mitochondrion"/>
    <property type="evidence" value="ECO:0007669"/>
    <property type="project" value="TreeGrafter"/>
</dbReference>
<dbReference type="CDD" id="cd07900">
    <property type="entry name" value="Adenylation_DNA_ligase_I_Euk"/>
    <property type="match status" value="1"/>
</dbReference>
<dbReference type="InterPro" id="IPR012340">
    <property type="entry name" value="NA-bd_OB-fold"/>
</dbReference>
<evidence type="ECO:0000256" key="16">
    <source>
        <dbReference type="SAM" id="MobiDB-lite"/>
    </source>
</evidence>
<dbReference type="FunFam" id="1.10.3260.10:FF:000001">
    <property type="entry name" value="DNA ligase"/>
    <property type="match status" value="1"/>
</dbReference>
<feature type="compositionally biased region" description="Basic and acidic residues" evidence="16">
    <location>
        <begin position="871"/>
        <end position="880"/>
    </location>
</feature>
<evidence type="ECO:0000256" key="4">
    <source>
        <dbReference type="ARBA" id="ARBA00022618"/>
    </source>
</evidence>
<evidence type="ECO:0000256" key="8">
    <source>
        <dbReference type="ARBA" id="ARBA00022840"/>
    </source>
</evidence>
<reference evidence="18" key="1">
    <citation type="submission" date="2024-06" db="EMBL/GenBank/DDBJ databases">
        <authorList>
            <person name="Liu X."/>
            <person name="Lenzi L."/>
            <person name="Haldenby T S."/>
            <person name="Uol C."/>
        </authorList>
    </citation>
    <scope>NUCLEOTIDE SEQUENCE</scope>
</reference>
<dbReference type="PANTHER" id="PTHR45674">
    <property type="entry name" value="DNA LIGASE 1/3 FAMILY MEMBER"/>
    <property type="match status" value="1"/>
</dbReference>
<dbReference type="EMBL" id="CAXLJL010000179">
    <property type="protein sequence ID" value="CAL5134213.1"/>
    <property type="molecule type" value="Genomic_DNA"/>
</dbReference>
<keyword evidence="9 14" id="KW-0233">DNA recombination</keyword>
<evidence type="ECO:0000256" key="2">
    <source>
        <dbReference type="ARBA" id="ARBA00007572"/>
    </source>
</evidence>
<dbReference type="Pfam" id="PF04675">
    <property type="entry name" value="DNA_ligase_A_N"/>
    <property type="match status" value="1"/>
</dbReference>
<dbReference type="GO" id="GO:0006281">
    <property type="term" value="P:DNA repair"/>
    <property type="evidence" value="ECO:0007669"/>
    <property type="project" value="UniProtKB-KW"/>
</dbReference>
<dbReference type="EC" id="6.5.1.1" evidence="14"/>
<evidence type="ECO:0000256" key="9">
    <source>
        <dbReference type="ARBA" id="ARBA00023172"/>
    </source>
</evidence>
<dbReference type="InterPro" id="IPR036599">
    <property type="entry name" value="DNA_ligase_N_sf"/>
</dbReference>
<keyword evidence="12" id="KW-0131">Cell cycle</keyword>
<dbReference type="GO" id="GO:0051301">
    <property type="term" value="P:cell division"/>
    <property type="evidence" value="ECO:0007669"/>
    <property type="project" value="UniProtKB-KW"/>
</dbReference>
<dbReference type="AlphaFoldDB" id="A0AAV2TA61"/>
<dbReference type="InterPro" id="IPR000977">
    <property type="entry name" value="DNA_ligase_ATP-dep"/>
</dbReference>
<dbReference type="GO" id="GO:1903461">
    <property type="term" value="P:Okazaki fragment processing involved in mitotic DNA replication"/>
    <property type="evidence" value="ECO:0007669"/>
    <property type="project" value="TreeGrafter"/>
</dbReference>
<keyword evidence="10 14" id="KW-0234">DNA repair</keyword>
<keyword evidence="6 14" id="KW-0547">Nucleotide-binding</keyword>
<dbReference type="PROSITE" id="PS00697">
    <property type="entry name" value="DNA_LIGASE_A1"/>
    <property type="match status" value="1"/>
</dbReference>
<dbReference type="InterPro" id="IPR012310">
    <property type="entry name" value="DNA_ligase_ATP-dep_cent"/>
</dbReference>
<dbReference type="SUPFAM" id="SSF117018">
    <property type="entry name" value="ATP-dependent DNA ligase DNA-binding domain"/>
    <property type="match status" value="1"/>
</dbReference>
<dbReference type="GO" id="GO:0006310">
    <property type="term" value="P:DNA recombination"/>
    <property type="evidence" value="ECO:0007669"/>
    <property type="project" value="UniProtKB-KW"/>
</dbReference>
<dbReference type="GO" id="GO:0005634">
    <property type="term" value="C:nucleus"/>
    <property type="evidence" value="ECO:0007669"/>
    <property type="project" value="UniProtKB-SubCell"/>
</dbReference>
<dbReference type="PROSITE" id="PS50160">
    <property type="entry name" value="DNA_LIGASE_A3"/>
    <property type="match status" value="1"/>
</dbReference>